<organism evidence="2 3">
    <name type="scientific">Streptomyces paradoxus</name>
    <dbReference type="NCBI Taxonomy" id="66375"/>
    <lineage>
        <taxon>Bacteria</taxon>
        <taxon>Bacillati</taxon>
        <taxon>Actinomycetota</taxon>
        <taxon>Actinomycetes</taxon>
        <taxon>Kitasatosporales</taxon>
        <taxon>Streptomycetaceae</taxon>
        <taxon>Streptomyces</taxon>
    </lineage>
</organism>
<dbReference type="InterPro" id="IPR000182">
    <property type="entry name" value="GNAT_dom"/>
</dbReference>
<dbReference type="InterPro" id="IPR051908">
    <property type="entry name" value="Ribosomal_N-acetyltransferase"/>
</dbReference>
<dbReference type="GO" id="GO:1990189">
    <property type="term" value="F:protein N-terminal-serine acetyltransferase activity"/>
    <property type="evidence" value="ECO:0007669"/>
    <property type="project" value="TreeGrafter"/>
</dbReference>
<sequence length="184" mass="20538">MDLPSDVPRMPAGDALMLRPWRLDDLHLVREAADDAYIPLITTVPAPYSHDEGVSFVERQWERTASGSGYPFVIARAEDDRPLGTVGLWVSEAPQGRATLGYWVVKSARGLGAASAALQAVSTWAFDGLRVPRLQLFIEPWNTASCRTAERAGYLREGLLRSWQQVGEERRDMYVYAMVGTENR</sequence>
<dbReference type="Proteomes" id="UP000591537">
    <property type="component" value="Unassembled WGS sequence"/>
</dbReference>
<reference evidence="2 3" key="1">
    <citation type="submission" date="2020-08" db="EMBL/GenBank/DDBJ databases">
        <title>Genomic Encyclopedia of Type Strains, Phase IV (KMG-IV): sequencing the most valuable type-strain genomes for metagenomic binning, comparative biology and taxonomic classification.</title>
        <authorList>
            <person name="Goeker M."/>
        </authorList>
    </citation>
    <scope>NUCLEOTIDE SEQUENCE [LARGE SCALE GENOMIC DNA]</scope>
    <source>
        <strain evidence="2 3">DSM 43350</strain>
    </source>
</reference>
<dbReference type="PROSITE" id="PS51186">
    <property type="entry name" value="GNAT"/>
    <property type="match status" value="1"/>
</dbReference>
<accession>A0A7W9TJP2</accession>
<dbReference type="GO" id="GO:0005737">
    <property type="term" value="C:cytoplasm"/>
    <property type="evidence" value="ECO:0007669"/>
    <property type="project" value="TreeGrafter"/>
</dbReference>
<dbReference type="GO" id="GO:0008999">
    <property type="term" value="F:protein-N-terminal-alanine acetyltransferase activity"/>
    <property type="evidence" value="ECO:0007669"/>
    <property type="project" value="TreeGrafter"/>
</dbReference>
<dbReference type="PANTHER" id="PTHR43441">
    <property type="entry name" value="RIBOSOMAL-PROTEIN-SERINE ACETYLTRANSFERASE"/>
    <property type="match status" value="1"/>
</dbReference>
<comment type="caution">
    <text evidence="2">The sequence shown here is derived from an EMBL/GenBank/DDBJ whole genome shotgun (WGS) entry which is preliminary data.</text>
</comment>
<dbReference type="CDD" id="cd04301">
    <property type="entry name" value="NAT_SF"/>
    <property type="match status" value="1"/>
</dbReference>
<dbReference type="PANTHER" id="PTHR43441:SF10">
    <property type="entry name" value="ACETYLTRANSFERASE"/>
    <property type="match status" value="1"/>
</dbReference>
<evidence type="ECO:0000313" key="3">
    <source>
        <dbReference type="Proteomes" id="UP000591537"/>
    </source>
</evidence>
<dbReference type="Pfam" id="PF13302">
    <property type="entry name" value="Acetyltransf_3"/>
    <property type="match status" value="1"/>
</dbReference>
<dbReference type="SUPFAM" id="SSF55729">
    <property type="entry name" value="Acyl-CoA N-acyltransferases (Nat)"/>
    <property type="match status" value="1"/>
</dbReference>
<name>A0A7W9TJP2_9ACTN</name>
<dbReference type="Gene3D" id="3.40.630.30">
    <property type="match status" value="1"/>
</dbReference>
<dbReference type="EMBL" id="JACHGV010000020">
    <property type="protein sequence ID" value="MBB6081641.1"/>
    <property type="molecule type" value="Genomic_DNA"/>
</dbReference>
<keyword evidence="2" id="KW-0808">Transferase</keyword>
<gene>
    <name evidence="2" type="ORF">HNR57_007592</name>
</gene>
<evidence type="ECO:0000259" key="1">
    <source>
        <dbReference type="PROSITE" id="PS51186"/>
    </source>
</evidence>
<dbReference type="AlphaFoldDB" id="A0A7W9TJP2"/>
<feature type="domain" description="N-acetyltransferase" evidence="1">
    <location>
        <begin position="16"/>
        <end position="181"/>
    </location>
</feature>
<dbReference type="RefSeq" id="WP_184567576.1">
    <property type="nucleotide sequence ID" value="NZ_BAAARS010000019.1"/>
</dbReference>
<evidence type="ECO:0000313" key="2">
    <source>
        <dbReference type="EMBL" id="MBB6081641.1"/>
    </source>
</evidence>
<protein>
    <submittedName>
        <fullName evidence="2">RimJ/RimL family protein N-acetyltransferase</fullName>
    </submittedName>
</protein>
<dbReference type="InterPro" id="IPR016181">
    <property type="entry name" value="Acyl_CoA_acyltransferase"/>
</dbReference>
<proteinExistence type="predicted"/>
<keyword evidence="3" id="KW-1185">Reference proteome</keyword>